<evidence type="ECO:0000259" key="7">
    <source>
        <dbReference type="PROSITE" id="PS51296"/>
    </source>
</evidence>
<keyword evidence="3" id="KW-0408">Iron</keyword>
<dbReference type="Pfam" id="PF00355">
    <property type="entry name" value="Rieske"/>
    <property type="match status" value="1"/>
</dbReference>
<dbReference type="RefSeq" id="WP_071021075.1">
    <property type="nucleotide sequence ID" value="NZ_CP017755.1"/>
</dbReference>
<dbReference type="SUPFAM" id="SSF50022">
    <property type="entry name" value="ISP domain"/>
    <property type="match status" value="1"/>
</dbReference>
<dbReference type="InterPro" id="IPR017941">
    <property type="entry name" value="Rieske_2Fe-2S"/>
</dbReference>
<name>A0ABM6FBU9_9BURK</name>
<dbReference type="PANTHER" id="PTHR21496:SF0">
    <property type="entry name" value="RIESKE DOMAIN-CONTAINING PROTEIN"/>
    <property type="match status" value="1"/>
</dbReference>
<sequence>MTTTTQWTRLIELAAVPADDVVAVQAGGRELAVYGVDGAVYVTDNLCTHGNARLCDGFLEGHEIECPLHQGRFDVRSGKAMCAPLSEDLRTFPIRIEDGSVFVALEGRA</sequence>
<evidence type="ECO:0000256" key="5">
    <source>
        <dbReference type="ARBA" id="ARBA00034078"/>
    </source>
</evidence>
<protein>
    <submittedName>
        <fullName evidence="8">Naphthalene 1,2-dioxygenase</fullName>
    </submittedName>
</protein>
<reference evidence="8 9" key="1">
    <citation type="submission" date="2016-10" db="EMBL/GenBank/DDBJ databases">
        <title>Complete genome sequences of three Cupriavidus strains isolated from various Malaysian environments.</title>
        <authorList>
            <person name="Abdullah A.A.-A."/>
            <person name="Shafie N.A.H."/>
            <person name="Lau N.S."/>
        </authorList>
    </citation>
    <scope>NUCLEOTIDE SEQUENCE [LARGE SCALE GENOMIC DNA]</scope>
    <source>
        <strain evidence="8 9">USMAA1020</strain>
    </source>
</reference>
<evidence type="ECO:0000313" key="8">
    <source>
        <dbReference type="EMBL" id="AOZ09118.1"/>
    </source>
</evidence>
<evidence type="ECO:0000256" key="2">
    <source>
        <dbReference type="ARBA" id="ARBA00022723"/>
    </source>
</evidence>
<dbReference type="InterPro" id="IPR036922">
    <property type="entry name" value="Rieske_2Fe-2S_sf"/>
</dbReference>
<evidence type="ECO:0000256" key="3">
    <source>
        <dbReference type="ARBA" id="ARBA00023004"/>
    </source>
</evidence>
<accession>A0ABM6FBU9</accession>
<comment type="similarity">
    <text evidence="6">Belongs to the bacterial ring-hydroxylating dioxygenase ferredoxin component family.</text>
</comment>
<dbReference type="Proteomes" id="UP000177515">
    <property type="component" value="Chromosome 2"/>
</dbReference>
<feature type="domain" description="Rieske" evidence="7">
    <location>
        <begin position="7"/>
        <end position="103"/>
    </location>
</feature>
<gene>
    <name evidence="8" type="ORF">BKK80_25145</name>
</gene>
<dbReference type="EMBL" id="CP017755">
    <property type="protein sequence ID" value="AOZ09118.1"/>
    <property type="molecule type" value="Genomic_DNA"/>
</dbReference>
<organism evidence="8 9">
    <name type="scientific">Cupriavidus malaysiensis</name>
    <dbReference type="NCBI Taxonomy" id="367825"/>
    <lineage>
        <taxon>Bacteria</taxon>
        <taxon>Pseudomonadati</taxon>
        <taxon>Pseudomonadota</taxon>
        <taxon>Betaproteobacteria</taxon>
        <taxon>Burkholderiales</taxon>
        <taxon>Burkholderiaceae</taxon>
        <taxon>Cupriavidus</taxon>
    </lineage>
</organism>
<dbReference type="PROSITE" id="PS51296">
    <property type="entry name" value="RIESKE"/>
    <property type="match status" value="1"/>
</dbReference>
<evidence type="ECO:0000313" key="9">
    <source>
        <dbReference type="Proteomes" id="UP000177515"/>
    </source>
</evidence>
<dbReference type="PANTHER" id="PTHR21496">
    <property type="entry name" value="FERREDOXIN-RELATED"/>
    <property type="match status" value="1"/>
</dbReference>
<keyword evidence="9" id="KW-1185">Reference proteome</keyword>
<proteinExistence type="inferred from homology"/>
<keyword evidence="4" id="KW-0411">Iron-sulfur</keyword>
<dbReference type="Gene3D" id="2.102.10.10">
    <property type="entry name" value="Rieske [2Fe-2S] iron-sulphur domain"/>
    <property type="match status" value="1"/>
</dbReference>
<evidence type="ECO:0000256" key="6">
    <source>
        <dbReference type="ARBA" id="ARBA00038001"/>
    </source>
</evidence>
<evidence type="ECO:0000256" key="4">
    <source>
        <dbReference type="ARBA" id="ARBA00023014"/>
    </source>
</evidence>
<evidence type="ECO:0000256" key="1">
    <source>
        <dbReference type="ARBA" id="ARBA00022714"/>
    </source>
</evidence>
<dbReference type="CDD" id="cd03528">
    <property type="entry name" value="Rieske_RO_ferredoxin"/>
    <property type="match status" value="1"/>
</dbReference>
<keyword evidence="2" id="KW-0479">Metal-binding</keyword>
<keyword evidence="1" id="KW-0001">2Fe-2S</keyword>
<comment type="cofactor">
    <cofactor evidence="5">
        <name>[2Fe-2S] cluster</name>
        <dbReference type="ChEBI" id="CHEBI:190135"/>
    </cofactor>
</comment>